<dbReference type="Proteomes" id="UP000053144">
    <property type="component" value="Chromosome 10"/>
</dbReference>
<gene>
    <name evidence="1" type="ORF">LR48_Vigan10g063700</name>
</gene>
<dbReference type="Gramene" id="KOM54745">
    <property type="protein sequence ID" value="KOM54745"/>
    <property type="gene ID" value="LR48_Vigan10g063700"/>
</dbReference>
<proteinExistence type="predicted"/>
<name>A0A0L9VI50_PHAAN</name>
<reference evidence="2" key="1">
    <citation type="journal article" date="2015" name="Proc. Natl. Acad. Sci. U.S.A.">
        <title>Genome sequencing of adzuki bean (Vigna angularis) provides insight into high starch and low fat accumulation and domestication.</title>
        <authorList>
            <person name="Yang K."/>
            <person name="Tian Z."/>
            <person name="Chen C."/>
            <person name="Luo L."/>
            <person name="Zhao B."/>
            <person name="Wang Z."/>
            <person name="Yu L."/>
            <person name="Li Y."/>
            <person name="Sun Y."/>
            <person name="Li W."/>
            <person name="Chen Y."/>
            <person name="Li Y."/>
            <person name="Zhang Y."/>
            <person name="Ai D."/>
            <person name="Zhao J."/>
            <person name="Shang C."/>
            <person name="Ma Y."/>
            <person name="Wu B."/>
            <person name="Wang M."/>
            <person name="Gao L."/>
            <person name="Sun D."/>
            <person name="Zhang P."/>
            <person name="Guo F."/>
            <person name="Wang W."/>
            <person name="Li Y."/>
            <person name="Wang J."/>
            <person name="Varshney R.K."/>
            <person name="Wang J."/>
            <person name="Ling H.Q."/>
            <person name="Wan P."/>
        </authorList>
    </citation>
    <scope>NUCLEOTIDE SEQUENCE</scope>
    <source>
        <strain evidence="2">cv. Jingnong 6</strain>
    </source>
</reference>
<sequence length="101" mass="11792">MPTRRRTSGASSSLPLASKPATLEGWISDSEKQMEEFFANLSRKIEEMSLAHQTKLEELMKMHQTHHDYMCERFEDFDTRLGNIEDRFNLQSLDQPLSPNF</sequence>
<organism evidence="1 2">
    <name type="scientific">Phaseolus angularis</name>
    <name type="common">Azuki bean</name>
    <name type="synonym">Vigna angularis</name>
    <dbReference type="NCBI Taxonomy" id="3914"/>
    <lineage>
        <taxon>Eukaryota</taxon>
        <taxon>Viridiplantae</taxon>
        <taxon>Streptophyta</taxon>
        <taxon>Embryophyta</taxon>
        <taxon>Tracheophyta</taxon>
        <taxon>Spermatophyta</taxon>
        <taxon>Magnoliopsida</taxon>
        <taxon>eudicotyledons</taxon>
        <taxon>Gunneridae</taxon>
        <taxon>Pentapetalae</taxon>
        <taxon>rosids</taxon>
        <taxon>fabids</taxon>
        <taxon>Fabales</taxon>
        <taxon>Fabaceae</taxon>
        <taxon>Papilionoideae</taxon>
        <taxon>50 kb inversion clade</taxon>
        <taxon>NPAAA clade</taxon>
        <taxon>indigoferoid/millettioid clade</taxon>
        <taxon>Phaseoleae</taxon>
        <taxon>Vigna</taxon>
    </lineage>
</organism>
<protein>
    <submittedName>
        <fullName evidence="1">Uncharacterized protein</fullName>
    </submittedName>
</protein>
<evidence type="ECO:0000313" key="2">
    <source>
        <dbReference type="Proteomes" id="UP000053144"/>
    </source>
</evidence>
<accession>A0A0L9VI50</accession>
<dbReference type="AlphaFoldDB" id="A0A0L9VI50"/>
<evidence type="ECO:0000313" key="1">
    <source>
        <dbReference type="EMBL" id="KOM54745.1"/>
    </source>
</evidence>
<dbReference type="EMBL" id="CM003380">
    <property type="protein sequence ID" value="KOM54745.1"/>
    <property type="molecule type" value="Genomic_DNA"/>
</dbReference>